<gene>
    <name evidence="2" type="ORF">A7985_02040</name>
</gene>
<feature type="transmembrane region" description="Helical" evidence="1">
    <location>
        <begin position="7"/>
        <end position="26"/>
    </location>
</feature>
<name>A0A1C0TTX6_9GAMM</name>
<accession>A0A1C0TTX6</accession>
<protein>
    <submittedName>
        <fullName evidence="2">Uncharacterized protein</fullName>
    </submittedName>
</protein>
<dbReference type="EMBL" id="MAUJ01000001">
    <property type="protein sequence ID" value="OCQ22762.1"/>
    <property type="molecule type" value="Genomic_DNA"/>
</dbReference>
<feature type="transmembrane region" description="Helical" evidence="1">
    <location>
        <begin position="73"/>
        <end position="96"/>
    </location>
</feature>
<dbReference type="RefSeq" id="WP_065788766.1">
    <property type="nucleotide sequence ID" value="NZ_MAUJ01000001.1"/>
</dbReference>
<feature type="transmembrane region" description="Helical" evidence="1">
    <location>
        <begin position="32"/>
        <end position="53"/>
    </location>
</feature>
<dbReference type="AlphaFoldDB" id="A0A1C0TTX6"/>
<keyword evidence="1" id="KW-0472">Membrane</keyword>
<proteinExistence type="predicted"/>
<reference evidence="3" key="1">
    <citation type="submission" date="2016-07" db="EMBL/GenBank/DDBJ databases">
        <authorList>
            <person name="Florea S."/>
            <person name="Webb J.S."/>
            <person name="Jaromczyk J."/>
            <person name="Schardl C.L."/>
        </authorList>
    </citation>
    <scope>NUCLEOTIDE SEQUENCE [LARGE SCALE GENOMIC DNA]</scope>
    <source>
        <strain evidence="3">IPB1</strain>
    </source>
</reference>
<dbReference type="Proteomes" id="UP000093366">
    <property type="component" value="Unassembled WGS sequence"/>
</dbReference>
<evidence type="ECO:0000313" key="2">
    <source>
        <dbReference type="EMBL" id="OCQ22762.1"/>
    </source>
</evidence>
<keyword evidence="1" id="KW-0812">Transmembrane</keyword>
<keyword evidence="1" id="KW-1133">Transmembrane helix</keyword>
<comment type="caution">
    <text evidence="2">The sequence shown here is derived from an EMBL/GenBank/DDBJ whole genome shotgun (WGS) entry which is preliminary data.</text>
</comment>
<sequence>MKNFLIYYLPMALWVFLALYAANSWFFINKTIAIPLLLVSFSISIWLTLWLAWKTYTDPEAYKSFKLRREDKLPIPVLLILTIVFLAYLIFVPFGIGIPAVFSKFLAPNEVLITKVKSTQRRGNKISFEGISGFSEDYINDKYLFSNFKTGDTVSLKIRRSVLGVRIYSVNKENG</sequence>
<organism evidence="2 3">
    <name type="scientific">Pseudoalteromonas luteoviolacea</name>
    <dbReference type="NCBI Taxonomy" id="43657"/>
    <lineage>
        <taxon>Bacteria</taxon>
        <taxon>Pseudomonadati</taxon>
        <taxon>Pseudomonadota</taxon>
        <taxon>Gammaproteobacteria</taxon>
        <taxon>Alteromonadales</taxon>
        <taxon>Pseudoalteromonadaceae</taxon>
        <taxon>Pseudoalteromonas</taxon>
    </lineage>
</organism>
<evidence type="ECO:0000256" key="1">
    <source>
        <dbReference type="SAM" id="Phobius"/>
    </source>
</evidence>
<evidence type="ECO:0000313" key="3">
    <source>
        <dbReference type="Proteomes" id="UP000093366"/>
    </source>
</evidence>